<name>A0ABR7RPB0_9PROT</name>
<feature type="region of interest" description="Disordered" evidence="1">
    <location>
        <begin position="1"/>
        <end position="39"/>
    </location>
</feature>
<feature type="compositionally biased region" description="Basic and acidic residues" evidence="1">
    <location>
        <begin position="23"/>
        <end position="39"/>
    </location>
</feature>
<evidence type="ECO:0000256" key="1">
    <source>
        <dbReference type="SAM" id="MobiDB-lite"/>
    </source>
</evidence>
<keyword evidence="3" id="KW-1185">Reference proteome</keyword>
<proteinExistence type="predicted"/>
<comment type="caution">
    <text evidence="2">The sequence shown here is derived from an EMBL/GenBank/DDBJ whole genome shotgun (WGS) entry which is preliminary data.</text>
</comment>
<dbReference type="RefSeq" id="WP_187785295.1">
    <property type="nucleotide sequence ID" value="NZ_JACTVA010000027.1"/>
</dbReference>
<evidence type="ECO:0000313" key="3">
    <source>
        <dbReference type="Proteomes" id="UP000626026"/>
    </source>
</evidence>
<accession>A0ABR7RPB0</accession>
<sequence length="155" mass="18189">MSAEDGANPSLSLQDLLNEEQAEERRERDAARRAEAEKAAKFEMERKHYEQRALTEDDRALFLRRIRTEFLQHEREAMLATFPSDYCADGGRHINHQLEGWENELPGYARRIYDFWYSDLRLGGFGFDARIMSFTPEGFPRDVGLFVTWPDAHQM</sequence>
<evidence type="ECO:0000313" key="2">
    <source>
        <dbReference type="EMBL" id="MBC9208134.1"/>
    </source>
</evidence>
<dbReference type="Proteomes" id="UP000626026">
    <property type="component" value="Unassembled WGS sequence"/>
</dbReference>
<protein>
    <submittedName>
        <fullName evidence="2">Uncharacterized protein</fullName>
    </submittedName>
</protein>
<gene>
    <name evidence="2" type="ORF">IBL26_14920</name>
</gene>
<organism evidence="2 3">
    <name type="scientific">Teichococcus aerophilus</name>
    <dbReference type="NCBI Taxonomy" id="1224513"/>
    <lineage>
        <taxon>Bacteria</taxon>
        <taxon>Pseudomonadati</taxon>
        <taxon>Pseudomonadota</taxon>
        <taxon>Alphaproteobacteria</taxon>
        <taxon>Acetobacterales</taxon>
        <taxon>Roseomonadaceae</taxon>
        <taxon>Roseomonas</taxon>
    </lineage>
</organism>
<dbReference type="EMBL" id="JACTVA010000027">
    <property type="protein sequence ID" value="MBC9208134.1"/>
    <property type="molecule type" value="Genomic_DNA"/>
</dbReference>
<reference evidence="2 3" key="1">
    <citation type="journal article" date="2013" name="Int. J. Syst. Evol. Microbiol.">
        <title>Roseomonas aerophila sp. nov., isolated from air.</title>
        <authorList>
            <person name="Kim S.J."/>
            <person name="Weon H.Y."/>
            <person name="Ahn J.H."/>
            <person name="Hong S.B."/>
            <person name="Seok S.J."/>
            <person name="Whang K.S."/>
            <person name="Kwon S.W."/>
        </authorList>
    </citation>
    <scope>NUCLEOTIDE SEQUENCE [LARGE SCALE GENOMIC DNA]</scope>
    <source>
        <strain evidence="2 3">NBRC 108923</strain>
    </source>
</reference>